<evidence type="ECO:0000256" key="5">
    <source>
        <dbReference type="ARBA" id="ARBA00038504"/>
    </source>
</evidence>
<dbReference type="PROSITE" id="PS00027">
    <property type="entry name" value="HOMEOBOX_1"/>
    <property type="match status" value="1"/>
</dbReference>
<dbReference type="GO" id="GO:0043565">
    <property type="term" value="F:sequence-specific DNA binding"/>
    <property type="evidence" value="ECO:0007669"/>
    <property type="project" value="TreeGrafter"/>
</dbReference>
<feature type="DNA-binding region" description="Homeobox" evidence="6">
    <location>
        <begin position="121"/>
        <end position="180"/>
    </location>
</feature>
<sequence>METIVIKSDNILQESIRSEPNLENNYQTITNNIDKDIKIVMSNSKLNNYKIYKPKPIRPLEGNTVKMKLHFYYLGFLMKNWSPLPEYAKTYTMHSEVSNVRQKLFNIQVEQNGLSSEKRKRSWNRAVFSNLQRKGLEKQFEIQKYITKPDRKKLAARLNLSDSQVKVWFQNRRMKERHKRNLSAKIKIQQNVKLKDKSDSDEDIDVC</sequence>
<proteinExistence type="inferred from homology"/>
<keyword evidence="3 6" id="KW-0371">Homeobox</keyword>
<evidence type="ECO:0000256" key="3">
    <source>
        <dbReference type="ARBA" id="ARBA00023155"/>
    </source>
</evidence>
<dbReference type="InterPro" id="IPR009057">
    <property type="entry name" value="Homeodomain-like_sf"/>
</dbReference>
<dbReference type="EMBL" id="UFQS01000021">
    <property type="protein sequence ID" value="SSW97541.1"/>
    <property type="molecule type" value="Genomic_DNA"/>
</dbReference>
<dbReference type="GO" id="GO:0005634">
    <property type="term" value="C:nucleus"/>
    <property type="evidence" value="ECO:0007669"/>
    <property type="project" value="UniProtKB-SubCell"/>
</dbReference>
<evidence type="ECO:0000256" key="4">
    <source>
        <dbReference type="ARBA" id="ARBA00023242"/>
    </source>
</evidence>
<dbReference type="InterPro" id="IPR001356">
    <property type="entry name" value="HD"/>
</dbReference>
<keyword evidence="4 6" id="KW-0539">Nucleus</keyword>
<dbReference type="PRINTS" id="PR00024">
    <property type="entry name" value="HOMEOBOX"/>
</dbReference>
<dbReference type="EMBL" id="UFQT01000021">
    <property type="protein sequence ID" value="SSX17927.1"/>
    <property type="molecule type" value="Genomic_DNA"/>
</dbReference>
<reference evidence="9" key="1">
    <citation type="submission" date="2018-04" db="EMBL/GenBank/DDBJ databases">
        <authorList>
            <person name="Go L.Y."/>
            <person name="Mitchell J.A."/>
        </authorList>
    </citation>
    <scope>NUCLEOTIDE SEQUENCE</scope>
    <source>
        <tissue evidence="9">Whole organism</tissue>
    </source>
</reference>
<reference evidence="10" key="2">
    <citation type="submission" date="2018-07" db="EMBL/GenBank/DDBJ databases">
        <authorList>
            <person name="Quirk P.G."/>
            <person name="Krulwich T.A."/>
        </authorList>
    </citation>
    <scope>NUCLEOTIDE SEQUENCE</scope>
</reference>
<dbReference type="InterPro" id="IPR017970">
    <property type="entry name" value="Homeobox_CS"/>
</dbReference>
<accession>A0A336LNH3</accession>
<dbReference type="Gene3D" id="1.10.10.60">
    <property type="entry name" value="Homeodomain-like"/>
    <property type="match status" value="1"/>
</dbReference>
<dbReference type="CDD" id="cd00086">
    <property type="entry name" value="homeodomain"/>
    <property type="match status" value="1"/>
</dbReference>
<evidence type="ECO:0000256" key="7">
    <source>
        <dbReference type="RuleBase" id="RU000682"/>
    </source>
</evidence>
<dbReference type="VEuPathDB" id="VectorBase:CSON005633"/>
<dbReference type="AlphaFoldDB" id="A0A336LNH3"/>
<evidence type="ECO:0000256" key="2">
    <source>
        <dbReference type="ARBA" id="ARBA00023125"/>
    </source>
</evidence>
<feature type="domain" description="Homeobox" evidence="8">
    <location>
        <begin position="119"/>
        <end position="179"/>
    </location>
</feature>
<dbReference type="SUPFAM" id="SSF46689">
    <property type="entry name" value="Homeodomain-like"/>
    <property type="match status" value="1"/>
</dbReference>
<dbReference type="GO" id="GO:0000981">
    <property type="term" value="F:DNA-binding transcription factor activity, RNA polymerase II-specific"/>
    <property type="evidence" value="ECO:0007669"/>
    <property type="project" value="InterPro"/>
</dbReference>
<dbReference type="InterPro" id="IPR052497">
    <property type="entry name" value="H2.0_Homeobox_TF"/>
</dbReference>
<comment type="similarity">
    <text evidence="5">Belongs to the H2.0 homeobox family.</text>
</comment>
<evidence type="ECO:0000313" key="10">
    <source>
        <dbReference type="EMBL" id="SSX17927.1"/>
    </source>
</evidence>
<dbReference type="InterPro" id="IPR020479">
    <property type="entry name" value="HD_metazoa"/>
</dbReference>
<gene>
    <name evidence="10" type="primary">CSON005633</name>
</gene>
<dbReference type="PROSITE" id="PS50071">
    <property type="entry name" value="HOMEOBOX_2"/>
    <property type="match status" value="1"/>
</dbReference>
<comment type="subcellular location">
    <subcellularLocation>
        <location evidence="1 6 7">Nucleus</location>
    </subcellularLocation>
</comment>
<dbReference type="PANTHER" id="PTHR46808">
    <property type="entry name" value="H2.0-LIKE HOMEOBOX PROTEIN"/>
    <property type="match status" value="1"/>
</dbReference>
<evidence type="ECO:0000313" key="9">
    <source>
        <dbReference type="EMBL" id="SSW97541.1"/>
    </source>
</evidence>
<keyword evidence="2 6" id="KW-0238">DNA-binding</keyword>
<dbReference type="PANTHER" id="PTHR46808:SF1">
    <property type="entry name" value="H2.0-LIKE HOMEOBOX PROTEIN"/>
    <property type="match status" value="1"/>
</dbReference>
<evidence type="ECO:0000259" key="8">
    <source>
        <dbReference type="PROSITE" id="PS50071"/>
    </source>
</evidence>
<protein>
    <submittedName>
        <fullName evidence="10">CSON005633 protein</fullName>
    </submittedName>
</protein>
<name>A0A336LNH3_CULSO</name>
<evidence type="ECO:0000256" key="1">
    <source>
        <dbReference type="ARBA" id="ARBA00004123"/>
    </source>
</evidence>
<organism evidence="10">
    <name type="scientific">Culicoides sonorensis</name>
    <name type="common">Biting midge</name>
    <dbReference type="NCBI Taxonomy" id="179676"/>
    <lineage>
        <taxon>Eukaryota</taxon>
        <taxon>Metazoa</taxon>
        <taxon>Ecdysozoa</taxon>
        <taxon>Arthropoda</taxon>
        <taxon>Hexapoda</taxon>
        <taxon>Insecta</taxon>
        <taxon>Pterygota</taxon>
        <taxon>Neoptera</taxon>
        <taxon>Endopterygota</taxon>
        <taxon>Diptera</taxon>
        <taxon>Nematocera</taxon>
        <taxon>Chironomoidea</taxon>
        <taxon>Ceratopogonidae</taxon>
        <taxon>Ceratopogoninae</taxon>
        <taxon>Culicoides</taxon>
        <taxon>Monoculicoides</taxon>
    </lineage>
</organism>
<dbReference type="Pfam" id="PF00046">
    <property type="entry name" value="Homeodomain"/>
    <property type="match status" value="1"/>
</dbReference>
<evidence type="ECO:0000256" key="6">
    <source>
        <dbReference type="PROSITE-ProRule" id="PRU00108"/>
    </source>
</evidence>
<dbReference type="SMART" id="SM00389">
    <property type="entry name" value="HOX"/>
    <property type="match status" value="1"/>
</dbReference>